<proteinExistence type="inferred from homology"/>
<dbReference type="GO" id="GO:0022857">
    <property type="term" value="F:transmembrane transporter activity"/>
    <property type="evidence" value="ECO:0007669"/>
    <property type="project" value="UniProtKB-ARBA"/>
</dbReference>
<comment type="similarity">
    <text evidence="1">Belongs to the ABC transporter superfamily.</text>
</comment>
<dbReference type="InterPro" id="IPR027417">
    <property type="entry name" value="P-loop_NTPase"/>
</dbReference>
<dbReference type="GO" id="GO:0016887">
    <property type="term" value="F:ATP hydrolysis activity"/>
    <property type="evidence" value="ECO:0007669"/>
    <property type="project" value="InterPro"/>
</dbReference>
<comment type="caution">
    <text evidence="7">The sequence shown here is derived from an EMBL/GenBank/DDBJ whole genome shotgun (WGS) entry which is preliminary data.</text>
</comment>
<dbReference type="Gene3D" id="3.40.50.300">
    <property type="entry name" value="P-loop containing nucleotide triphosphate hydrolases"/>
    <property type="match status" value="1"/>
</dbReference>
<dbReference type="EMBL" id="QXWZ01000002">
    <property type="protein sequence ID" value="NBI77625.1"/>
    <property type="molecule type" value="Genomic_DNA"/>
</dbReference>
<feature type="domain" description="ABC transporter" evidence="6">
    <location>
        <begin position="20"/>
        <end position="256"/>
    </location>
</feature>
<dbReference type="SMART" id="SM00382">
    <property type="entry name" value="AAA"/>
    <property type="match status" value="1"/>
</dbReference>
<evidence type="ECO:0000256" key="5">
    <source>
        <dbReference type="SAM" id="MobiDB-lite"/>
    </source>
</evidence>
<gene>
    <name evidence="7" type="ORF">D3Z39_01830</name>
</gene>
<dbReference type="AlphaFoldDB" id="A0A845RFL3"/>
<protein>
    <submittedName>
        <fullName evidence="7">ATP-binding cassette domain-containing protein</fullName>
    </submittedName>
</protein>
<dbReference type="PANTHER" id="PTHR42798">
    <property type="entry name" value="LIPOPROTEIN-RELEASING SYSTEM ATP-BINDING PROTEIN LOLD"/>
    <property type="match status" value="1"/>
</dbReference>
<dbReference type="InterPro" id="IPR017911">
    <property type="entry name" value="MacB-like_ATP-bd"/>
</dbReference>
<keyword evidence="2" id="KW-0813">Transport</keyword>
<feature type="region of interest" description="Disordered" evidence="5">
    <location>
        <begin position="262"/>
        <end position="344"/>
    </location>
</feature>
<dbReference type="InterPro" id="IPR017871">
    <property type="entry name" value="ABC_transporter-like_CS"/>
</dbReference>
<dbReference type="PROSITE" id="PS00211">
    <property type="entry name" value="ABC_TRANSPORTER_1"/>
    <property type="match status" value="1"/>
</dbReference>
<evidence type="ECO:0000313" key="7">
    <source>
        <dbReference type="EMBL" id="NBI77625.1"/>
    </source>
</evidence>
<evidence type="ECO:0000259" key="6">
    <source>
        <dbReference type="PROSITE" id="PS50893"/>
    </source>
</evidence>
<organism evidence="7 8">
    <name type="scientific">Anaerotruncus colihominis</name>
    <dbReference type="NCBI Taxonomy" id="169435"/>
    <lineage>
        <taxon>Bacteria</taxon>
        <taxon>Bacillati</taxon>
        <taxon>Bacillota</taxon>
        <taxon>Clostridia</taxon>
        <taxon>Eubacteriales</taxon>
        <taxon>Oscillospiraceae</taxon>
        <taxon>Anaerotruncus</taxon>
    </lineage>
</organism>
<evidence type="ECO:0000256" key="2">
    <source>
        <dbReference type="ARBA" id="ARBA00022448"/>
    </source>
</evidence>
<dbReference type="SUPFAM" id="SSF52540">
    <property type="entry name" value="P-loop containing nucleoside triphosphate hydrolases"/>
    <property type="match status" value="1"/>
</dbReference>
<dbReference type="PROSITE" id="PS50893">
    <property type="entry name" value="ABC_TRANSPORTER_2"/>
    <property type="match status" value="1"/>
</dbReference>
<dbReference type="CDD" id="cd03255">
    <property type="entry name" value="ABC_MJ0796_LolCDE_FtsE"/>
    <property type="match status" value="1"/>
</dbReference>
<evidence type="ECO:0000313" key="8">
    <source>
        <dbReference type="Proteomes" id="UP000446348"/>
    </source>
</evidence>
<dbReference type="GO" id="GO:0005524">
    <property type="term" value="F:ATP binding"/>
    <property type="evidence" value="ECO:0007669"/>
    <property type="project" value="UniProtKB-KW"/>
</dbReference>
<evidence type="ECO:0000256" key="3">
    <source>
        <dbReference type="ARBA" id="ARBA00022741"/>
    </source>
</evidence>
<evidence type="ECO:0000256" key="4">
    <source>
        <dbReference type="ARBA" id="ARBA00022840"/>
    </source>
</evidence>
<feature type="compositionally biased region" description="Basic and acidic residues" evidence="5">
    <location>
        <begin position="331"/>
        <end position="344"/>
    </location>
</feature>
<dbReference type="Proteomes" id="UP000446348">
    <property type="component" value="Unassembled WGS sequence"/>
</dbReference>
<dbReference type="FunFam" id="3.40.50.300:FF:000032">
    <property type="entry name" value="Export ABC transporter ATP-binding protein"/>
    <property type="match status" value="1"/>
</dbReference>
<dbReference type="GO" id="GO:0098796">
    <property type="term" value="C:membrane protein complex"/>
    <property type="evidence" value="ECO:0007669"/>
    <property type="project" value="UniProtKB-ARBA"/>
</dbReference>
<sequence length="344" mass="37547">MALEQTAQRKSAPRTIISVRHLRKVYRIGDEKVVALGDINLEILQGQIVCIIGTSGSGKSTFLNQLAGLEKPTRGAVYIGKTNISRLSENQLATFRQRYLGFVFQSYNLLPTMTALENVSLPLIFKGAPRALRDKAAMTMLAAVGLKKRAYHRPTQMSGGQQQRVGIARAFVTRPKVIFADEPTGNLDTKTTIDVMKMMVRFARRYRQTLIIVTHDPEIADYADRVVTLIDGAITSDISHEPIYDGKSEQEQTLIPDELIAPGDEIPQGPIDETEDEPILPQADTLLFPDSAPEDGSHQPGCAPAEKDIDSAQSAPKPPPPTSGVSTDHPAAPDDARQKGDVSL</sequence>
<name>A0A845RFL3_9FIRM</name>
<reference evidence="7 8" key="1">
    <citation type="submission" date="2018-08" db="EMBL/GenBank/DDBJ databases">
        <title>Murine metabolic-syndrome-specific gut microbial biobank.</title>
        <authorList>
            <person name="Liu C."/>
        </authorList>
    </citation>
    <scope>NUCLEOTIDE SEQUENCE [LARGE SCALE GENOMIC DNA]</scope>
    <source>
        <strain evidence="7 8">X69</strain>
    </source>
</reference>
<accession>A0A845RFL3</accession>
<dbReference type="Pfam" id="PF00005">
    <property type="entry name" value="ABC_tran"/>
    <property type="match status" value="1"/>
</dbReference>
<dbReference type="InterPro" id="IPR003593">
    <property type="entry name" value="AAA+_ATPase"/>
</dbReference>
<keyword evidence="3" id="KW-0547">Nucleotide-binding</keyword>
<evidence type="ECO:0000256" key="1">
    <source>
        <dbReference type="ARBA" id="ARBA00005417"/>
    </source>
</evidence>
<dbReference type="OrthoDB" id="9802264at2"/>
<dbReference type="PANTHER" id="PTHR42798:SF6">
    <property type="entry name" value="CELL DIVISION ATP-BINDING PROTEIN FTSE"/>
    <property type="match status" value="1"/>
</dbReference>
<dbReference type="InterPro" id="IPR003439">
    <property type="entry name" value="ABC_transporter-like_ATP-bd"/>
</dbReference>
<keyword evidence="4 7" id="KW-0067">ATP-binding</keyword>